<feature type="transmembrane region" description="Helical" evidence="6">
    <location>
        <begin position="74"/>
        <end position="91"/>
    </location>
</feature>
<dbReference type="STRING" id="1499966.U14_03263"/>
<dbReference type="PANTHER" id="PTHR32196">
    <property type="entry name" value="ABC TRANSPORTER PERMEASE PROTEIN YPHD-RELATED-RELATED"/>
    <property type="match status" value="1"/>
</dbReference>
<feature type="transmembrane region" description="Helical" evidence="6">
    <location>
        <begin position="256"/>
        <end position="284"/>
    </location>
</feature>
<gene>
    <name evidence="7" type="ORF">U14_03263</name>
</gene>
<dbReference type="HOGENOM" id="CLU_028880_4_1_0"/>
<evidence type="ECO:0000256" key="5">
    <source>
        <dbReference type="ARBA" id="ARBA00023136"/>
    </source>
</evidence>
<dbReference type="Pfam" id="PF02653">
    <property type="entry name" value="BPD_transp_2"/>
    <property type="match status" value="1"/>
</dbReference>
<dbReference type="GO" id="GO:0005886">
    <property type="term" value="C:plasma membrane"/>
    <property type="evidence" value="ECO:0007669"/>
    <property type="project" value="UniProtKB-SubCell"/>
</dbReference>
<keyword evidence="3 6" id="KW-0812">Transmembrane</keyword>
<feature type="transmembrane region" description="Helical" evidence="6">
    <location>
        <begin position="98"/>
        <end position="120"/>
    </location>
</feature>
<proteinExistence type="predicted"/>
<evidence type="ECO:0000256" key="2">
    <source>
        <dbReference type="ARBA" id="ARBA00022475"/>
    </source>
</evidence>
<feature type="transmembrane region" description="Helical" evidence="6">
    <location>
        <begin position="140"/>
        <end position="158"/>
    </location>
</feature>
<feature type="transmembrane region" description="Helical" evidence="6">
    <location>
        <begin position="217"/>
        <end position="235"/>
    </location>
</feature>
<dbReference type="GO" id="GO:0022857">
    <property type="term" value="F:transmembrane transporter activity"/>
    <property type="evidence" value="ECO:0007669"/>
    <property type="project" value="InterPro"/>
</dbReference>
<organism evidence="7">
    <name type="scientific">Candidatus Moduliflexus flocculans</name>
    <dbReference type="NCBI Taxonomy" id="1499966"/>
    <lineage>
        <taxon>Bacteria</taxon>
        <taxon>Candidatus Moduliflexota</taxon>
        <taxon>Candidatus Moduliflexia</taxon>
        <taxon>Candidatus Moduliflexales</taxon>
        <taxon>Candidatus Moduliflexaceae</taxon>
    </lineage>
</organism>
<evidence type="ECO:0000256" key="4">
    <source>
        <dbReference type="ARBA" id="ARBA00022989"/>
    </source>
</evidence>
<dbReference type="CDD" id="cd06579">
    <property type="entry name" value="TM_PBP1_transp_AraH_like"/>
    <property type="match status" value="1"/>
</dbReference>
<keyword evidence="8" id="KW-1185">Reference proteome</keyword>
<dbReference type="InterPro" id="IPR001851">
    <property type="entry name" value="ABC_transp_permease"/>
</dbReference>
<reference evidence="7" key="1">
    <citation type="journal article" date="2015" name="PeerJ">
        <title>First genomic representation of candidate bacterial phylum KSB3 points to enhanced environmental sensing as a trigger of wastewater bulking.</title>
        <authorList>
            <person name="Sekiguchi Y."/>
            <person name="Ohashi A."/>
            <person name="Parks D.H."/>
            <person name="Yamauchi T."/>
            <person name="Tyson G.W."/>
            <person name="Hugenholtz P."/>
        </authorList>
    </citation>
    <scope>NUCLEOTIDE SEQUENCE [LARGE SCALE GENOMIC DNA]</scope>
</reference>
<feature type="transmembrane region" description="Helical" evidence="6">
    <location>
        <begin position="296"/>
        <end position="315"/>
    </location>
</feature>
<dbReference type="Proteomes" id="UP000030700">
    <property type="component" value="Unassembled WGS sequence"/>
</dbReference>
<protein>
    <submittedName>
        <fullName evidence="7">Monosaccharide-transporting ATPase</fullName>
    </submittedName>
</protein>
<dbReference type="PANTHER" id="PTHR32196:SF37">
    <property type="entry name" value="L-ARABINOSE TRANSPORT SYSTEM PERMEASE PROTEIN ARAH"/>
    <property type="match status" value="1"/>
</dbReference>
<keyword evidence="2" id="KW-1003">Cell membrane</keyword>
<name>A0A081BNQ0_9BACT</name>
<dbReference type="AlphaFoldDB" id="A0A081BNQ0"/>
<evidence type="ECO:0000313" key="8">
    <source>
        <dbReference type="Proteomes" id="UP000030700"/>
    </source>
</evidence>
<sequence length="321" mass="33340">MATNQTNSMAKFVSNLWQNSSMIVVYVVMFAVCAIFVPYFLTGRNMIGLGLSVTTIGMVAATMLFALGAGDVDLSVGSTVAFTGILTAKLLNVTGNVFLSVLGGIIAGALVGLVNGIFIAKFKMNPLITTLATMQIVRGLGLIVSNAVAIGITIPAFFKIGNNAIWGIPVPILLTILIMVVFGVLLNNTAYGRNVLAIGGNKEAARLSGVNVDLTKIVIFTLQGLVAGFGGVVLASRMTSGQPNAALGFELDVISACVLGGVSLSGGIGTMSGVIVGVLIMGTVQNVLNLLNVPTFYQYVVRGTILLIAILLDQLKQRKKA</sequence>
<keyword evidence="5 6" id="KW-0472">Membrane</keyword>
<keyword evidence="4 6" id="KW-1133">Transmembrane helix</keyword>
<feature type="transmembrane region" description="Helical" evidence="6">
    <location>
        <begin position="48"/>
        <end position="68"/>
    </location>
</feature>
<evidence type="ECO:0000256" key="3">
    <source>
        <dbReference type="ARBA" id="ARBA00022692"/>
    </source>
</evidence>
<evidence type="ECO:0000256" key="6">
    <source>
        <dbReference type="SAM" id="Phobius"/>
    </source>
</evidence>
<dbReference type="NCBIfam" id="NF008441">
    <property type="entry name" value="PRK11285.1"/>
    <property type="match status" value="1"/>
</dbReference>
<feature type="transmembrane region" description="Helical" evidence="6">
    <location>
        <begin position="20"/>
        <end position="41"/>
    </location>
</feature>
<comment type="subcellular location">
    <subcellularLocation>
        <location evidence="1">Cell membrane</location>
        <topology evidence="1">Multi-pass membrane protein</topology>
    </subcellularLocation>
</comment>
<feature type="transmembrane region" description="Helical" evidence="6">
    <location>
        <begin position="165"/>
        <end position="186"/>
    </location>
</feature>
<evidence type="ECO:0000256" key="1">
    <source>
        <dbReference type="ARBA" id="ARBA00004651"/>
    </source>
</evidence>
<accession>A0A081BNQ0</accession>
<dbReference type="EMBL" id="DF820458">
    <property type="protein sequence ID" value="GAK52016.1"/>
    <property type="molecule type" value="Genomic_DNA"/>
</dbReference>
<evidence type="ECO:0000313" key="7">
    <source>
        <dbReference type="EMBL" id="GAK52016.1"/>
    </source>
</evidence>